<reference evidence="6" key="1">
    <citation type="submission" date="2016-10" db="EMBL/GenBank/DDBJ databases">
        <authorList>
            <person name="Varghese N."/>
            <person name="Submissions S."/>
        </authorList>
    </citation>
    <scope>NUCLEOTIDE SEQUENCE [LARGE SCALE GENOMIC DNA]</scope>
    <source>
        <strain evidence="6">DSM 3669</strain>
    </source>
</reference>
<proteinExistence type="predicted"/>
<keyword evidence="6" id="KW-1185">Reference proteome</keyword>
<sequence>MKRLLSIILALAMVAALTTGVALAKPGSGHGNSSGGKSSASHGPGKNDRSNNHGRGNSGDVNGGANDTDTAKMGQAYLKAAKNKPVENEAKGKVNRGLKQKVAAYKSLAGHGEKVTSEFSDIARHWAEASIKKMSAIGLFSGYEDGTFQPEETITQAETIVLINRLLGEEDVTTESDSTLETAEENPEEETDSGNAVENAEEESAPDNAEENMEEELTDVPEWAREATREAAMEGIINMNRFHSHVQASRAEAAVWIAKTMGLEPVDTGEESFSDGILLSPEDMGYILALQQEGIIKGSTDGRFNPNSAITRAEMAVIMERIIAGQAGEEEQNTEDENSDENSIENETSSDDGTADTSATGSDGELTDDEESVE</sequence>
<feature type="domain" description="SLH" evidence="4">
    <location>
        <begin position="114"/>
        <end position="177"/>
    </location>
</feature>
<feature type="compositionally biased region" description="Acidic residues" evidence="2">
    <location>
        <begin position="182"/>
        <end position="192"/>
    </location>
</feature>
<dbReference type="AlphaFoldDB" id="A0A1I6CXT8"/>
<feature type="signal peptide" evidence="3">
    <location>
        <begin position="1"/>
        <end position="24"/>
    </location>
</feature>
<evidence type="ECO:0000259" key="4">
    <source>
        <dbReference type="PROSITE" id="PS51272"/>
    </source>
</evidence>
<dbReference type="STRING" id="39060.SAMN05660706_10316"/>
<feature type="region of interest" description="Disordered" evidence="2">
    <location>
        <begin position="171"/>
        <end position="222"/>
    </location>
</feature>
<evidence type="ECO:0000256" key="2">
    <source>
        <dbReference type="SAM" id="MobiDB-lite"/>
    </source>
</evidence>
<feature type="domain" description="SLH" evidence="4">
    <location>
        <begin position="270"/>
        <end position="333"/>
    </location>
</feature>
<dbReference type="PROSITE" id="PS51272">
    <property type="entry name" value="SLH"/>
    <property type="match status" value="2"/>
</dbReference>
<feature type="chain" id="PRO_5011453765" evidence="3">
    <location>
        <begin position="25"/>
        <end position="374"/>
    </location>
</feature>
<dbReference type="OrthoDB" id="1804207at2"/>
<protein>
    <submittedName>
        <fullName evidence="5">S-layer homology domain-containing protein</fullName>
    </submittedName>
</protein>
<feature type="region of interest" description="Disordered" evidence="2">
    <location>
        <begin position="25"/>
        <end position="70"/>
    </location>
</feature>
<feature type="compositionally biased region" description="Acidic residues" evidence="2">
    <location>
        <begin position="199"/>
        <end position="219"/>
    </location>
</feature>
<accession>A0A1I6CXT8</accession>
<feature type="region of interest" description="Disordered" evidence="2">
    <location>
        <begin position="325"/>
        <end position="374"/>
    </location>
</feature>
<feature type="compositionally biased region" description="Low complexity" evidence="2">
    <location>
        <begin position="35"/>
        <end position="44"/>
    </location>
</feature>
<dbReference type="PANTHER" id="PTHR43308">
    <property type="entry name" value="OUTER MEMBRANE PROTEIN ALPHA-RELATED"/>
    <property type="match status" value="1"/>
</dbReference>
<feature type="compositionally biased region" description="Acidic residues" evidence="2">
    <location>
        <begin position="328"/>
        <end position="354"/>
    </location>
</feature>
<dbReference type="Pfam" id="PF00395">
    <property type="entry name" value="SLH"/>
    <property type="match status" value="2"/>
</dbReference>
<dbReference type="InterPro" id="IPR001119">
    <property type="entry name" value="SLH_dom"/>
</dbReference>
<organism evidence="5 6">
    <name type="scientific">Desulfoscipio geothermicus DSM 3669</name>
    <dbReference type="NCBI Taxonomy" id="1121426"/>
    <lineage>
        <taxon>Bacteria</taxon>
        <taxon>Bacillati</taxon>
        <taxon>Bacillota</taxon>
        <taxon>Clostridia</taxon>
        <taxon>Eubacteriales</taxon>
        <taxon>Desulfallaceae</taxon>
        <taxon>Desulfoscipio</taxon>
    </lineage>
</organism>
<dbReference type="Proteomes" id="UP000199584">
    <property type="component" value="Unassembled WGS sequence"/>
</dbReference>
<feature type="compositionally biased region" description="Acidic residues" evidence="2">
    <location>
        <begin position="365"/>
        <end position="374"/>
    </location>
</feature>
<evidence type="ECO:0000256" key="3">
    <source>
        <dbReference type="SAM" id="SignalP"/>
    </source>
</evidence>
<name>A0A1I6CXT8_9FIRM</name>
<gene>
    <name evidence="5" type="ORF">SAMN05660706_10316</name>
</gene>
<dbReference type="RefSeq" id="WP_092481878.1">
    <property type="nucleotide sequence ID" value="NZ_FOYM01000003.1"/>
</dbReference>
<evidence type="ECO:0000256" key="1">
    <source>
        <dbReference type="ARBA" id="ARBA00022737"/>
    </source>
</evidence>
<evidence type="ECO:0000313" key="5">
    <source>
        <dbReference type="EMBL" id="SFQ97922.1"/>
    </source>
</evidence>
<evidence type="ECO:0000313" key="6">
    <source>
        <dbReference type="Proteomes" id="UP000199584"/>
    </source>
</evidence>
<dbReference type="EMBL" id="FOYM01000003">
    <property type="protein sequence ID" value="SFQ97922.1"/>
    <property type="molecule type" value="Genomic_DNA"/>
</dbReference>
<dbReference type="InterPro" id="IPR051465">
    <property type="entry name" value="Cell_Envelope_Struct_Comp"/>
</dbReference>
<keyword evidence="3" id="KW-0732">Signal</keyword>
<keyword evidence="1" id="KW-0677">Repeat</keyword>